<evidence type="ECO:0000256" key="1">
    <source>
        <dbReference type="SAM" id="MobiDB-lite"/>
    </source>
</evidence>
<reference evidence="2 3" key="1">
    <citation type="submission" date="2024-02" db="EMBL/GenBank/DDBJ databases">
        <title>Comparative Genomic Analysis of Flavobacterium Species Causing Columnaris Disease of Freshwater Fish in Thailand: Insights into Virulence and Resistance Mechanisms.</title>
        <authorList>
            <person name="Nguyen D."/>
            <person name="Chokmangmeepisarn P."/>
            <person name="Khianchaikhan K."/>
            <person name="Morishita M."/>
            <person name="Bunnoy A."/>
            <person name="Rodkhum C."/>
        </authorList>
    </citation>
    <scope>NUCLEOTIDE SEQUENCE [LARGE SCALE GENOMIC DNA]</scope>
    <source>
        <strain evidence="2 3">CNRT2201</strain>
    </source>
</reference>
<comment type="caution">
    <text evidence="2">The sequence shown here is derived from an EMBL/GenBank/DDBJ whole genome shotgun (WGS) entry which is preliminary data.</text>
</comment>
<evidence type="ECO:0000313" key="2">
    <source>
        <dbReference type="EMBL" id="MFK7001258.1"/>
    </source>
</evidence>
<dbReference type="Proteomes" id="UP001621706">
    <property type="component" value="Unassembled WGS sequence"/>
</dbReference>
<evidence type="ECO:0000313" key="3">
    <source>
        <dbReference type="Proteomes" id="UP001621706"/>
    </source>
</evidence>
<accession>A0ABW8P9Y8</accession>
<proteinExistence type="predicted"/>
<dbReference type="RefSeq" id="WP_165782029.1">
    <property type="nucleotide sequence ID" value="NZ_JAZGZP010000014.1"/>
</dbReference>
<feature type="region of interest" description="Disordered" evidence="1">
    <location>
        <begin position="24"/>
        <end position="47"/>
    </location>
</feature>
<organism evidence="2 3">
    <name type="scientific">Flavobacterium oreochromis</name>
    <dbReference type="NCBI Taxonomy" id="2906078"/>
    <lineage>
        <taxon>Bacteria</taxon>
        <taxon>Pseudomonadati</taxon>
        <taxon>Bacteroidota</taxon>
        <taxon>Flavobacteriia</taxon>
        <taxon>Flavobacteriales</taxon>
        <taxon>Flavobacteriaceae</taxon>
        <taxon>Flavobacterium</taxon>
    </lineage>
</organism>
<gene>
    <name evidence="2" type="ORF">V3I07_10165</name>
</gene>
<name>A0ABW8P9Y8_9FLAO</name>
<sequence length="47" mass="5519">MLKELRNRYFHWSVRADAFGLNERTNSLGIAPGPQTFDKRKREIQNG</sequence>
<feature type="compositionally biased region" description="Basic and acidic residues" evidence="1">
    <location>
        <begin position="37"/>
        <end position="47"/>
    </location>
</feature>
<protein>
    <submittedName>
        <fullName evidence="2">Uncharacterized protein</fullName>
    </submittedName>
</protein>
<keyword evidence="3" id="KW-1185">Reference proteome</keyword>
<dbReference type="EMBL" id="JAZGZP010000014">
    <property type="protein sequence ID" value="MFK7001258.1"/>
    <property type="molecule type" value="Genomic_DNA"/>
</dbReference>